<dbReference type="Proteomes" id="UP000215914">
    <property type="component" value="Unassembled WGS sequence"/>
</dbReference>
<dbReference type="AlphaFoldDB" id="A0A9K3DM85"/>
<reference evidence="1" key="2">
    <citation type="submission" date="2020-06" db="EMBL/GenBank/DDBJ databases">
        <title>Helianthus annuus Genome sequencing and assembly Release 2.</title>
        <authorList>
            <person name="Gouzy J."/>
            <person name="Langlade N."/>
            <person name="Munos S."/>
        </authorList>
    </citation>
    <scope>NUCLEOTIDE SEQUENCE</scope>
    <source>
        <tissue evidence="1">Leaves</tissue>
    </source>
</reference>
<accession>A0A9K3DM85</accession>
<keyword evidence="2" id="KW-1185">Reference proteome</keyword>
<proteinExistence type="predicted"/>
<name>A0A9K3DM85_HELAN</name>
<dbReference type="Gramene" id="mRNA:HanXRQr2_Chr16g0726521">
    <property type="protein sequence ID" value="CDS:HanXRQr2_Chr16g0726521.1"/>
    <property type="gene ID" value="HanXRQr2_Chr16g0726521"/>
</dbReference>
<sequence>MFPNTPVFGLVTCNRILKTETPTYDKQSTTLDKTNLVINGPIVVQYLKNYRDCKTDWD</sequence>
<protein>
    <submittedName>
        <fullName evidence="1">Uncharacterized protein</fullName>
    </submittedName>
</protein>
<organism evidence="1 2">
    <name type="scientific">Helianthus annuus</name>
    <name type="common">Common sunflower</name>
    <dbReference type="NCBI Taxonomy" id="4232"/>
    <lineage>
        <taxon>Eukaryota</taxon>
        <taxon>Viridiplantae</taxon>
        <taxon>Streptophyta</taxon>
        <taxon>Embryophyta</taxon>
        <taxon>Tracheophyta</taxon>
        <taxon>Spermatophyta</taxon>
        <taxon>Magnoliopsida</taxon>
        <taxon>eudicotyledons</taxon>
        <taxon>Gunneridae</taxon>
        <taxon>Pentapetalae</taxon>
        <taxon>asterids</taxon>
        <taxon>campanulids</taxon>
        <taxon>Asterales</taxon>
        <taxon>Asteraceae</taxon>
        <taxon>Asteroideae</taxon>
        <taxon>Heliantheae alliance</taxon>
        <taxon>Heliantheae</taxon>
        <taxon>Helianthus</taxon>
    </lineage>
</organism>
<evidence type="ECO:0000313" key="1">
    <source>
        <dbReference type="EMBL" id="KAF5758197.1"/>
    </source>
</evidence>
<evidence type="ECO:0000313" key="2">
    <source>
        <dbReference type="Proteomes" id="UP000215914"/>
    </source>
</evidence>
<comment type="caution">
    <text evidence="1">The sequence shown here is derived from an EMBL/GenBank/DDBJ whole genome shotgun (WGS) entry which is preliminary data.</text>
</comment>
<dbReference type="EMBL" id="MNCJ02000331">
    <property type="protein sequence ID" value="KAF5758197.1"/>
    <property type="molecule type" value="Genomic_DNA"/>
</dbReference>
<gene>
    <name evidence="1" type="ORF">HanXRQr2_Chr16g0726521</name>
</gene>
<reference evidence="1" key="1">
    <citation type="journal article" date="2017" name="Nature">
        <title>The sunflower genome provides insights into oil metabolism, flowering and Asterid evolution.</title>
        <authorList>
            <person name="Badouin H."/>
            <person name="Gouzy J."/>
            <person name="Grassa C.J."/>
            <person name="Murat F."/>
            <person name="Staton S.E."/>
            <person name="Cottret L."/>
            <person name="Lelandais-Briere C."/>
            <person name="Owens G.L."/>
            <person name="Carrere S."/>
            <person name="Mayjonade B."/>
            <person name="Legrand L."/>
            <person name="Gill N."/>
            <person name="Kane N.C."/>
            <person name="Bowers J.E."/>
            <person name="Hubner S."/>
            <person name="Bellec A."/>
            <person name="Berard A."/>
            <person name="Berges H."/>
            <person name="Blanchet N."/>
            <person name="Boniface M.C."/>
            <person name="Brunel D."/>
            <person name="Catrice O."/>
            <person name="Chaidir N."/>
            <person name="Claudel C."/>
            <person name="Donnadieu C."/>
            <person name="Faraut T."/>
            <person name="Fievet G."/>
            <person name="Helmstetter N."/>
            <person name="King M."/>
            <person name="Knapp S.J."/>
            <person name="Lai Z."/>
            <person name="Le Paslier M.C."/>
            <person name="Lippi Y."/>
            <person name="Lorenzon L."/>
            <person name="Mandel J.R."/>
            <person name="Marage G."/>
            <person name="Marchand G."/>
            <person name="Marquand E."/>
            <person name="Bret-Mestries E."/>
            <person name="Morien E."/>
            <person name="Nambeesan S."/>
            <person name="Nguyen T."/>
            <person name="Pegot-Espagnet P."/>
            <person name="Pouilly N."/>
            <person name="Raftis F."/>
            <person name="Sallet E."/>
            <person name="Schiex T."/>
            <person name="Thomas J."/>
            <person name="Vandecasteele C."/>
            <person name="Vares D."/>
            <person name="Vear F."/>
            <person name="Vautrin S."/>
            <person name="Crespi M."/>
            <person name="Mangin B."/>
            <person name="Burke J.M."/>
            <person name="Salse J."/>
            <person name="Munos S."/>
            <person name="Vincourt P."/>
            <person name="Rieseberg L.H."/>
            <person name="Langlade N.B."/>
        </authorList>
    </citation>
    <scope>NUCLEOTIDE SEQUENCE</scope>
    <source>
        <tissue evidence="1">Leaves</tissue>
    </source>
</reference>